<dbReference type="Gene3D" id="3.50.50.60">
    <property type="entry name" value="FAD/NAD(P)-binding domain"/>
    <property type="match status" value="1"/>
</dbReference>
<evidence type="ECO:0000256" key="2">
    <source>
        <dbReference type="ARBA" id="ARBA00007330"/>
    </source>
</evidence>
<evidence type="ECO:0000256" key="5">
    <source>
        <dbReference type="ARBA" id="ARBA00022827"/>
    </source>
</evidence>
<gene>
    <name evidence="9" type="ORF">E0W60_21905</name>
</gene>
<evidence type="ECO:0000259" key="7">
    <source>
        <dbReference type="Pfam" id="PF01266"/>
    </source>
</evidence>
<evidence type="ECO:0000313" key="9">
    <source>
        <dbReference type="EMBL" id="QBY53709.1"/>
    </source>
</evidence>
<evidence type="ECO:0000256" key="4">
    <source>
        <dbReference type="ARBA" id="ARBA00022798"/>
    </source>
</evidence>
<keyword evidence="6" id="KW-0560">Oxidoreductase</keyword>
<dbReference type="EMBL" id="CP038635">
    <property type="protein sequence ID" value="QBY53709.1"/>
    <property type="molecule type" value="Genomic_DNA"/>
</dbReference>
<dbReference type="GO" id="GO:0006071">
    <property type="term" value="P:glycerol metabolic process"/>
    <property type="evidence" value="ECO:0007669"/>
    <property type="project" value="UniProtKB-KW"/>
</dbReference>
<evidence type="ECO:0000256" key="1">
    <source>
        <dbReference type="ARBA" id="ARBA00001974"/>
    </source>
</evidence>
<keyword evidence="3" id="KW-0285">Flavoprotein</keyword>
<keyword evidence="4" id="KW-0319">Glycerol metabolism</keyword>
<dbReference type="Pfam" id="PF01266">
    <property type="entry name" value="DAO"/>
    <property type="match status" value="1"/>
</dbReference>
<dbReference type="InterPro" id="IPR000447">
    <property type="entry name" value="G3P_DH_FAD-dep"/>
</dbReference>
<dbReference type="OrthoDB" id="9766796at2"/>
<dbReference type="GO" id="GO:0046168">
    <property type="term" value="P:glycerol-3-phosphate catabolic process"/>
    <property type="evidence" value="ECO:0007669"/>
    <property type="project" value="TreeGrafter"/>
</dbReference>
<dbReference type="InterPro" id="IPR006076">
    <property type="entry name" value="FAD-dep_OxRdtase"/>
</dbReference>
<name>A0A4P7LGZ5_9BURK</name>
<protein>
    <submittedName>
        <fullName evidence="9">Glycerol-3-phosphate dehydrogenase/oxidase</fullName>
    </submittedName>
</protein>
<evidence type="ECO:0000256" key="6">
    <source>
        <dbReference type="ARBA" id="ARBA00023002"/>
    </source>
</evidence>
<evidence type="ECO:0000313" key="10">
    <source>
        <dbReference type="Proteomes" id="UP000295294"/>
    </source>
</evidence>
<feature type="domain" description="FAD dependent oxidoreductase" evidence="7">
    <location>
        <begin position="31"/>
        <end position="391"/>
    </location>
</feature>
<dbReference type="Gene3D" id="1.10.8.870">
    <property type="entry name" value="Alpha-glycerophosphate oxidase, cap domain"/>
    <property type="match status" value="1"/>
</dbReference>
<dbReference type="InterPro" id="IPR036188">
    <property type="entry name" value="FAD/NAD-bd_sf"/>
</dbReference>
<dbReference type="PROSITE" id="PS00978">
    <property type="entry name" value="FAD_G3PDH_2"/>
    <property type="match status" value="1"/>
</dbReference>
<dbReference type="Pfam" id="PF16901">
    <property type="entry name" value="DAO_C"/>
    <property type="match status" value="1"/>
</dbReference>
<dbReference type="Gene3D" id="3.30.9.10">
    <property type="entry name" value="D-Amino Acid Oxidase, subunit A, domain 2"/>
    <property type="match status" value="1"/>
</dbReference>
<dbReference type="GO" id="GO:0004368">
    <property type="term" value="F:glycerol-3-phosphate dehydrogenase (quinone) activity"/>
    <property type="evidence" value="ECO:0007669"/>
    <property type="project" value="InterPro"/>
</dbReference>
<proteinExistence type="inferred from homology"/>
<dbReference type="PANTHER" id="PTHR11985:SF35">
    <property type="entry name" value="ANAEROBIC GLYCEROL-3-PHOSPHATE DEHYDROGENASE SUBUNIT A"/>
    <property type="match status" value="1"/>
</dbReference>
<dbReference type="STRING" id="1349762.GCA_001592245_01733"/>
<evidence type="ECO:0000256" key="3">
    <source>
        <dbReference type="ARBA" id="ARBA00022630"/>
    </source>
</evidence>
<comment type="cofactor">
    <cofactor evidence="1">
        <name>FAD</name>
        <dbReference type="ChEBI" id="CHEBI:57692"/>
    </cofactor>
</comment>
<reference evidence="9 10" key="1">
    <citation type="submission" date="2019-03" db="EMBL/GenBank/DDBJ databases">
        <title>Efficiently degradation of phenoxyalkanoic acid herbicides by Cupriavidus oxalaticus strain X32.</title>
        <authorList>
            <person name="Sheng X."/>
        </authorList>
    </citation>
    <scope>NUCLEOTIDE SEQUENCE [LARGE SCALE GENOMIC DNA]</scope>
    <source>
        <strain evidence="9 10">X32</strain>
    </source>
</reference>
<sequence>MQKASTPTQPPTQPPSRAALLSTLEREPRWDVIVIGGGATGLGTAVDAASRGYRTLLVEAADFAKGTSSKATKLVHGGVRYLAQGNIGLVREALHERGLLARNAPHLVWPLGFVVPAYQMFDQPFYGIGLKVYDLLAGNLNLAGSRWLNHQEVLAAVPNLAEHVSGRPLRGGNLYFDGQFDDARLAVALMRTLFDVGGTAVNYMRVTGLSQQGGVICGITVQDALGDATFRLRADCVINATGVWVDAVRQMEDGHARTLVAPSQGVHLTLPRSFLPGESAILIPKTDDGRVLFVVPWNGHTIVGTTDTPRRDLPLEPDAGADDVDFILETASRYLAKDPTRADVTSVWAGLRPLVKATGEASTASLSREHTILVSKAGLITVTGGKWTTYRKMAEDVIDTAIQRQMVRAAPCVTGDLPLHGAAGLPAELPLADAPAPDRYYGNELATLRALPGQDRVLAAASGLTEAHVRFAARHELARRVEDVLARRNRVLFLDARAALQAAPAVAAILAEEFGESEAWQARELDSFRALAAGYMLGGAAQPEEPAAAARV</sequence>
<dbReference type="PRINTS" id="PR01001">
    <property type="entry name" value="FADG3PDH"/>
</dbReference>
<accession>A0A4P7LGZ5</accession>
<feature type="domain" description="Alpha-glycerophosphate oxidase C-terminal" evidence="8">
    <location>
        <begin position="412"/>
        <end position="519"/>
    </location>
</feature>
<dbReference type="SUPFAM" id="SSF51905">
    <property type="entry name" value="FAD/NAD(P)-binding domain"/>
    <property type="match status" value="1"/>
</dbReference>
<evidence type="ECO:0000259" key="8">
    <source>
        <dbReference type="Pfam" id="PF16901"/>
    </source>
</evidence>
<keyword evidence="5" id="KW-0274">FAD</keyword>
<dbReference type="KEGG" id="cox:E0W60_21905"/>
<dbReference type="RefSeq" id="WP_135705548.1">
    <property type="nucleotide sequence ID" value="NZ_CP038635.1"/>
</dbReference>
<dbReference type="InterPro" id="IPR031656">
    <property type="entry name" value="DAO_C"/>
</dbReference>
<dbReference type="PANTHER" id="PTHR11985">
    <property type="entry name" value="GLYCEROL-3-PHOSPHATE DEHYDROGENASE"/>
    <property type="match status" value="1"/>
</dbReference>
<dbReference type="AlphaFoldDB" id="A0A4P7LGZ5"/>
<comment type="similarity">
    <text evidence="2">Belongs to the FAD-dependent glycerol-3-phosphate dehydrogenase family.</text>
</comment>
<dbReference type="Proteomes" id="UP000295294">
    <property type="component" value="Chromosome 2"/>
</dbReference>
<organism evidence="9 10">
    <name type="scientific">Cupriavidus oxalaticus</name>
    <dbReference type="NCBI Taxonomy" id="96344"/>
    <lineage>
        <taxon>Bacteria</taxon>
        <taxon>Pseudomonadati</taxon>
        <taxon>Pseudomonadota</taxon>
        <taxon>Betaproteobacteria</taxon>
        <taxon>Burkholderiales</taxon>
        <taxon>Burkholderiaceae</taxon>
        <taxon>Cupriavidus</taxon>
    </lineage>
</organism>
<dbReference type="InterPro" id="IPR038299">
    <property type="entry name" value="DAO_C_sf"/>
</dbReference>